<evidence type="ECO:0000259" key="3">
    <source>
        <dbReference type="Pfam" id="PF09732"/>
    </source>
</evidence>
<comment type="caution">
    <text evidence="5">The sequence shown here is derived from an EMBL/GenBank/DDBJ whole genome shotgun (WGS) entry which is preliminary data.</text>
</comment>
<dbReference type="GO" id="GO:0045292">
    <property type="term" value="P:mRNA cis splicing, via spliceosome"/>
    <property type="evidence" value="ECO:0007669"/>
    <property type="project" value="TreeGrafter"/>
</dbReference>
<dbReference type="InterPro" id="IPR018816">
    <property type="entry name" value="Cactin_central"/>
</dbReference>
<dbReference type="Proteomes" id="UP000663823">
    <property type="component" value="Unassembled WGS sequence"/>
</dbReference>
<comment type="similarity">
    <text evidence="1">Belongs to the CACTIN family.</text>
</comment>
<feature type="non-terminal residue" evidence="5">
    <location>
        <position position="513"/>
    </location>
</feature>
<name>A0A819LWK7_9BILA</name>
<dbReference type="Pfam" id="PF10312">
    <property type="entry name" value="Cactin_mid"/>
    <property type="match status" value="1"/>
</dbReference>
<dbReference type="SMART" id="SM01050">
    <property type="entry name" value="CactinC_cactus"/>
    <property type="match status" value="1"/>
</dbReference>
<evidence type="ECO:0000256" key="2">
    <source>
        <dbReference type="ARBA" id="ARBA00034534"/>
    </source>
</evidence>
<feature type="non-terminal residue" evidence="5">
    <location>
        <position position="1"/>
    </location>
</feature>
<dbReference type="Pfam" id="PF09732">
    <property type="entry name" value="CactinC_cactus"/>
    <property type="match status" value="1"/>
</dbReference>
<feature type="domain" description="Splicing factor Cactin C-terminal" evidence="3">
    <location>
        <begin position="450"/>
        <end position="513"/>
    </location>
</feature>
<evidence type="ECO:0000313" key="6">
    <source>
        <dbReference type="Proteomes" id="UP000663823"/>
    </source>
</evidence>
<proteinExistence type="inferred from homology"/>
<dbReference type="EMBL" id="CAJOAX010006139">
    <property type="protein sequence ID" value="CAF3971618.1"/>
    <property type="molecule type" value="Genomic_DNA"/>
</dbReference>
<evidence type="ECO:0000259" key="4">
    <source>
        <dbReference type="Pfam" id="PF10312"/>
    </source>
</evidence>
<sequence>MEKIEEEKYQAIKAKKKQQRESRKLHEILHETFQRYSAKSNEKERKENAAFISKGECMGHRNTNNLYDDEKLLATFVWKKKLEKDGLSNISPEYLQTIMAQCVEQNKTEMEKLKKKRLEREFQNEIREKDKEFLQRIKEAEYFHKWKKQEELFHLNQIYLRSTLRIAHGRAKPIDLFVHYMTDDDLAVGMREPSNYLNGLTIHDLEDLLADIRVYIEIEQQQNIGTKLHKYDVHDKLSNLRKLSAKLNNDQNIHIRRESINSVIFQDVTETFKNKTLQPLEQLERCIRSKIKNEKDIDISYWESILSQLKIHMARTRLHDQYQLKLARKFQKIKEEQNISTTSRMNNNDFQSNEDLENKCLNEYKQGCYSPKLVNIHDFDFDISKYCILEANDWKKLKQQRQPIIKSDSVKSNIHDVFDELIRKIGSLTDDDLIVNEIVSMDIQPLWSDKYKPYNPPPKIIQGYKFNIFYPDLIDKNQQPSYSLTICENNRNFSILKFHAGPPYEDIAFKIVN</sequence>
<evidence type="ECO:0000256" key="1">
    <source>
        <dbReference type="ARBA" id="ARBA00006895"/>
    </source>
</evidence>
<dbReference type="PANTHER" id="PTHR21737:SF4">
    <property type="entry name" value="SPLICING FACTOR CACTIN"/>
    <property type="match status" value="1"/>
</dbReference>
<reference evidence="5" key="1">
    <citation type="submission" date="2021-02" db="EMBL/GenBank/DDBJ databases">
        <authorList>
            <person name="Nowell W R."/>
        </authorList>
    </citation>
    <scope>NUCLEOTIDE SEQUENCE</scope>
</reference>
<protein>
    <recommendedName>
        <fullName evidence="2">Splicing factor Cactin</fullName>
    </recommendedName>
</protein>
<dbReference type="PANTHER" id="PTHR21737">
    <property type="entry name" value="POLYGLUTAMINE BINDING PROTEIN 1/MARVEL MEMBRANE-ASSOCIATING DOMAIN CONTAINING 3"/>
    <property type="match status" value="1"/>
</dbReference>
<evidence type="ECO:0000313" key="5">
    <source>
        <dbReference type="EMBL" id="CAF3971618.1"/>
    </source>
</evidence>
<dbReference type="GO" id="GO:0005737">
    <property type="term" value="C:cytoplasm"/>
    <property type="evidence" value="ECO:0007669"/>
    <property type="project" value="TreeGrafter"/>
</dbReference>
<dbReference type="GO" id="GO:0005681">
    <property type="term" value="C:spliceosomal complex"/>
    <property type="evidence" value="ECO:0007669"/>
    <property type="project" value="TreeGrafter"/>
</dbReference>
<dbReference type="InterPro" id="IPR019134">
    <property type="entry name" value="Cactin_C"/>
</dbReference>
<feature type="domain" description="Splicing factor cactin central" evidence="4">
    <location>
        <begin position="136"/>
        <end position="320"/>
    </location>
</feature>
<organism evidence="5 6">
    <name type="scientific">Rotaria sordida</name>
    <dbReference type="NCBI Taxonomy" id="392033"/>
    <lineage>
        <taxon>Eukaryota</taxon>
        <taxon>Metazoa</taxon>
        <taxon>Spiralia</taxon>
        <taxon>Gnathifera</taxon>
        <taxon>Rotifera</taxon>
        <taxon>Eurotatoria</taxon>
        <taxon>Bdelloidea</taxon>
        <taxon>Philodinida</taxon>
        <taxon>Philodinidae</taxon>
        <taxon>Rotaria</taxon>
    </lineage>
</organism>
<gene>
    <name evidence="5" type="ORF">OTI717_LOCUS27467</name>
</gene>
<dbReference type="AlphaFoldDB" id="A0A819LWK7"/>
<accession>A0A819LWK7</accession>